<accession>A0AAV2I737</accession>
<proteinExistence type="predicted"/>
<dbReference type="Proteomes" id="UP001497497">
    <property type="component" value="Unassembled WGS sequence"/>
</dbReference>
<protein>
    <submittedName>
        <fullName evidence="1">Uncharacterized protein</fullName>
    </submittedName>
</protein>
<name>A0AAV2I737_LYMST</name>
<organism evidence="1 2">
    <name type="scientific">Lymnaea stagnalis</name>
    <name type="common">Great pond snail</name>
    <name type="synonym">Helix stagnalis</name>
    <dbReference type="NCBI Taxonomy" id="6523"/>
    <lineage>
        <taxon>Eukaryota</taxon>
        <taxon>Metazoa</taxon>
        <taxon>Spiralia</taxon>
        <taxon>Lophotrochozoa</taxon>
        <taxon>Mollusca</taxon>
        <taxon>Gastropoda</taxon>
        <taxon>Heterobranchia</taxon>
        <taxon>Euthyneura</taxon>
        <taxon>Panpulmonata</taxon>
        <taxon>Hygrophila</taxon>
        <taxon>Lymnaeoidea</taxon>
        <taxon>Lymnaeidae</taxon>
        <taxon>Lymnaea</taxon>
    </lineage>
</organism>
<keyword evidence="2" id="KW-1185">Reference proteome</keyword>
<evidence type="ECO:0000313" key="2">
    <source>
        <dbReference type="Proteomes" id="UP001497497"/>
    </source>
</evidence>
<dbReference type="AlphaFoldDB" id="A0AAV2I737"/>
<gene>
    <name evidence="1" type="ORF">GSLYS_00015900001</name>
</gene>
<comment type="caution">
    <text evidence="1">The sequence shown here is derived from an EMBL/GenBank/DDBJ whole genome shotgun (WGS) entry which is preliminary data.</text>
</comment>
<sequence>MRTYFSFQHLLIGYHTYRYTDSNPTELLPTVYRDTLCGKRKWSCSVNQAHCNSATEKNDEPPWKTEKGATMQISVHQDRLPSWRIAPDQAADRAFCIKTSCYHGFFAPDQDANRPVCNKSLCQQMPFPTVPDVTRIQSTWRRLCDVWYRHHLHCFVLHGLFAVSLWPMTSTTSDEALKLNA</sequence>
<dbReference type="EMBL" id="CAXITT010000479">
    <property type="protein sequence ID" value="CAL1542306.1"/>
    <property type="molecule type" value="Genomic_DNA"/>
</dbReference>
<reference evidence="1 2" key="1">
    <citation type="submission" date="2024-04" db="EMBL/GenBank/DDBJ databases">
        <authorList>
            <consortium name="Genoscope - CEA"/>
            <person name="William W."/>
        </authorList>
    </citation>
    <scope>NUCLEOTIDE SEQUENCE [LARGE SCALE GENOMIC DNA]</scope>
</reference>
<evidence type="ECO:0000313" key="1">
    <source>
        <dbReference type="EMBL" id="CAL1542306.1"/>
    </source>
</evidence>